<dbReference type="InterPro" id="IPR011990">
    <property type="entry name" value="TPR-like_helical_dom_sf"/>
</dbReference>
<dbReference type="SMART" id="SM00028">
    <property type="entry name" value="TPR"/>
    <property type="match status" value="5"/>
</dbReference>
<dbReference type="Proteomes" id="UP001159405">
    <property type="component" value="Unassembled WGS sequence"/>
</dbReference>
<proteinExistence type="predicted"/>
<dbReference type="EMBL" id="CALNXK010000042">
    <property type="protein sequence ID" value="CAH3126348.1"/>
    <property type="molecule type" value="Genomic_DNA"/>
</dbReference>
<dbReference type="PANTHER" id="PTHR15254">
    <property type="entry name" value="FANCONI ANEMIA GROUP G PROTEIN FAMILY MEMBER"/>
    <property type="match status" value="1"/>
</dbReference>
<evidence type="ECO:0000256" key="1">
    <source>
        <dbReference type="SAM" id="MobiDB-lite"/>
    </source>
</evidence>
<accession>A0ABN8NYN6</accession>
<protein>
    <submittedName>
        <fullName evidence="2">Uncharacterized protein</fullName>
    </submittedName>
</protein>
<reference evidence="2 3" key="1">
    <citation type="submission" date="2022-05" db="EMBL/GenBank/DDBJ databases">
        <authorList>
            <consortium name="Genoscope - CEA"/>
            <person name="William W."/>
        </authorList>
    </citation>
    <scope>NUCLEOTIDE SEQUENCE [LARGE SCALE GENOMIC DNA]</scope>
</reference>
<evidence type="ECO:0000313" key="3">
    <source>
        <dbReference type="Proteomes" id="UP001159405"/>
    </source>
</evidence>
<dbReference type="SUPFAM" id="SSF48452">
    <property type="entry name" value="TPR-like"/>
    <property type="match status" value="2"/>
</dbReference>
<gene>
    <name evidence="2" type="ORF">PLOB_00032350</name>
</gene>
<dbReference type="PANTHER" id="PTHR15254:SF2">
    <property type="entry name" value="FANCONI ANEMIA GROUP G PROTEIN"/>
    <property type="match status" value="1"/>
</dbReference>
<sequence>MIKGTQAVKGELSFLGEQFSDALRSDQSRMTSRAIEMSSQRLAKCPEILQKGKNVHLPNFLITFFSFDVKEWFVENDLLVQRLKEDECKKTFLEVLDNFTSLLEKVQGLPPDSSFICYELAIAYNISHLLLRVESNVVVGGCNKSAVILHKSLSRALKAFQIVTCQQRTTEDGLELFSASCIDDTLKQFLPSLFKAFNEHNIGCAPLVLCCCLLAFLWLIDEQVNQVKAMELLLLMQSHLKHLADSTTCNFTEEASEGSCPVYLFSLEYVPCIDNSIVTSSTGDLTDKAYLLSVVTSLLAFSYFVNKDDEKVLETLNDTAEDQDCAFNDLYLKGYVLYLRNEVDRAVKFFQRCALMSLSQQKAASLIMLGCCCAIKGKPHTAVAKFREAMQENFQQLEALFNICLQYRKLGNFVAEIQCLKLLKQAIQSNKDADACYNVAVIPSDTSDVLDNSKLELTVPPRFTLARGMPSTRVTAELVTYMLAKRSAELGRFDEAAKSFLELLADVVDMRSSASSSRSINLPNPSELYRQCGTTLLKAERYQDTVTVCDKLLTTADSIKADGQVDGGKQCVNSRSSKKRRRSVEEDDLTNVTDEKREKTVVCEMLMLKSEALIHLQKPLEALRSLNRVLKTLEDVQSSSYCSPLDGVEKIGEQQPKRRRIDSDDIMTMTQNQSFKPNKLSKIKARAYNMTAEILEGLGQTQDALQQLHLSLECLAENPETVYKHTQLLLKLGSTKEAVTNWLLFRGIQRYHKGDVDSIRRRLRSSIVELLDTEDVTLEQVQAVDEVVLELCSKTPDIPFYFVTN</sequence>
<name>A0ABN8NYN6_9CNID</name>
<dbReference type="InterPro" id="IPR019734">
    <property type="entry name" value="TPR_rpt"/>
</dbReference>
<dbReference type="Gene3D" id="1.25.40.10">
    <property type="entry name" value="Tetratricopeptide repeat domain"/>
    <property type="match status" value="2"/>
</dbReference>
<organism evidence="2 3">
    <name type="scientific">Porites lobata</name>
    <dbReference type="NCBI Taxonomy" id="104759"/>
    <lineage>
        <taxon>Eukaryota</taxon>
        <taxon>Metazoa</taxon>
        <taxon>Cnidaria</taxon>
        <taxon>Anthozoa</taxon>
        <taxon>Hexacorallia</taxon>
        <taxon>Scleractinia</taxon>
        <taxon>Fungiina</taxon>
        <taxon>Poritidae</taxon>
        <taxon>Porites</taxon>
    </lineage>
</organism>
<comment type="caution">
    <text evidence="2">The sequence shown here is derived from an EMBL/GenBank/DDBJ whole genome shotgun (WGS) entry which is preliminary data.</text>
</comment>
<evidence type="ECO:0000313" key="2">
    <source>
        <dbReference type="EMBL" id="CAH3126348.1"/>
    </source>
</evidence>
<feature type="region of interest" description="Disordered" evidence="1">
    <location>
        <begin position="564"/>
        <end position="591"/>
    </location>
</feature>
<keyword evidence="3" id="KW-1185">Reference proteome</keyword>
<dbReference type="InterPro" id="IPR039684">
    <property type="entry name" value="FANCG"/>
</dbReference>